<proteinExistence type="predicted"/>
<evidence type="ECO:0000256" key="2">
    <source>
        <dbReference type="SAM" id="SignalP"/>
    </source>
</evidence>
<reference evidence="3" key="1">
    <citation type="journal article" date="2020" name="G3 (Bethesda)">
        <title>High-Quality Assemblies for Three Invasive Social Wasps from the &lt;i&gt;Vespula&lt;/i&gt; Genus.</title>
        <authorList>
            <person name="Harrop T.W.R."/>
            <person name="Guhlin J."/>
            <person name="McLaughlin G.M."/>
            <person name="Permina E."/>
            <person name="Stockwell P."/>
            <person name="Gilligan J."/>
            <person name="Le Lec M.F."/>
            <person name="Gruber M.A.M."/>
            <person name="Quinn O."/>
            <person name="Lovegrove M."/>
            <person name="Duncan E.J."/>
            <person name="Remnant E.J."/>
            <person name="Van Eeckhoven J."/>
            <person name="Graham B."/>
            <person name="Knapp R.A."/>
            <person name="Langford K.W."/>
            <person name="Kronenberg Z."/>
            <person name="Press M.O."/>
            <person name="Eacker S.M."/>
            <person name="Wilson-Rankin E.E."/>
            <person name="Purcell J."/>
            <person name="Lester P.J."/>
            <person name="Dearden P.K."/>
        </authorList>
    </citation>
    <scope>NUCLEOTIDE SEQUENCE</scope>
    <source>
        <strain evidence="3">Marl-1</strain>
    </source>
</reference>
<keyword evidence="4" id="KW-1185">Reference proteome</keyword>
<evidence type="ECO:0000313" key="3">
    <source>
        <dbReference type="EMBL" id="KAF7411549.1"/>
    </source>
</evidence>
<gene>
    <name evidence="3" type="ORF">HZH66_000445</name>
</gene>
<evidence type="ECO:0000256" key="1">
    <source>
        <dbReference type="SAM" id="MobiDB-lite"/>
    </source>
</evidence>
<dbReference type="EMBL" id="JACSEA010000001">
    <property type="protein sequence ID" value="KAF7411549.1"/>
    <property type="molecule type" value="Genomic_DNA"/>
</dbReference>
<dbReference type="AlphaFoldDB" id="A0A834KP42"/>
<sequence>MKSICLLLVLLNEIFLGNGGKEHIHFKIHVPEIINHRIHTKTIFIHKLVPRKKYVPRKKEIPKKKKPSFHEEEDHKDVHHEWKYWTSHFHHDDHGHDHHDDISHEVKQEEIFNEGYQDQKDFQQNPVKTDSYFPKRESHDENISSRDYTNGLVGYSYPPQYSRYSEDREISDNKQEKPTHSYEEGYRKGLQTKSGAIYTNELNKFHFGTKVEEEDERRESKDEKEEEEEEDEEVVKTNAGRYFVTEENVELDHSNEGSEIK</sequence>
<feature type="compositionally biased region" description="Acidic residues" evidence="1">
    <location>
        <begin position="224"/>
        <end position="233"/>
    </location>
</feature>
<feature type="compositionally biased region" description="Basic and acidic residues" evidence="1">
    <location>
        <begin position="133"/>
        <end position="144"/>
    </location>
</feature>
<feature type="region of interest" description="Disordered" evidence="1">
    <location>
        <begin position="204"/>
        <end position="261"/>
    </location>
</feature>
<keyword evidence="2" id="KW-0732">Signal</keyword>
<comment type="caution">
    <text evidence="3">The sequence shown here is derived from an EMBL/GenBank/DDBJ whole genome shotgun (WGS) entry which is preliminary data.</text>
</comment>
<feature type="chain" id="PRO_5032947616" evidence="2">
    <location>
        <begin position="20"/>
        <end position="261"/>
    </location>
</feature>
<dbReference type="Proteomes" id="UP000614350">
    <property type="component" value="Unassembled WGS sequence"/>
</dbReference>
<feature type="compositionally biased region" description="Basic and acidic residues" evidence="1">
    <location>
        <begin position="250"/>
        <end position="261"/>
    </location>
</feature>
<organism evidence="3 4">
    <name type="scientific">Vespula vulgaris</name>
    <name type="common">Yellow jacket</name>
    <name type="synonym">Wasp</name>
    <dbReference type="NCBI Taxonomy" id="7454"/>
    <lineage>
        <taxon>Eukaryota</taxon>
        <taxon>Metazoa</taxon>
        <taxon>Ecdysozoa</taxon>
        <taxon>Arthropoda</taxon>
        <taxon>Hexapoda</taxon>
        <taxon>Insecta</taxon>
        <taxon>Pterygota</taxon>
        <taxon>Neoptera</taxon>
        <taxon>Endopterygota</taxon>
        <taxon>Hymenoptera</taxon>
        <taxon>Apocrita</taxon>
        <taxon>Aculeata</taxon>
        <taxon>Vespoidea</taxon>
        <taxon>Vespidae</taxon>
        <taxon>Vespinae</taxon>
        <taxon>Vespula</taxon>
    </lineage>
</organism>
<protein>
    <submittedName>
        <fullName evidence="3">Uncharacterized protein</fullName>
    </submittedName>
</protein>
<name>A0A834KP42_VESVU</name>
<evidence type="ECO:0000313" key="4">
    <source>
        <dbReference type="Proteomes" id="UP000614350"/>
    </source>
</evidence>
<accession>A0A834KP42</accession>
<feature type="signal peptide" evidence="2">
    <location>
        <begin position="1"/>
        <end position="19"/>
    </location>
</feature>
<feature type="region of interest" description="Disordered" evidence="1">
    <location>
        <begin position="115"/>
        <end position="186"/>
    </location>
</feature>
<feature type="compositionally biased region" description="Basic and acidic residues" evidence="1">
    <location>
        <begin position="164"/>
        <end position="186"/>
    </location>
</feature>